<dbReference type="Proteomes" id="UP000761574">
    <property type="component" value="Unassembled WGS sequence"/>
</dbReference>
<dbReference type="RefSeq" id="WP_249038162.1">
    <property type="nucleotide sequence ID" value="NZ_BPFB01000024.1"/>
</dbReference>
<dbReference type="SUPFAM" id="SSF53850">
    <property type="entry name" value="Periplasmic binding protein-like II"/>
    <property type="match status" value="1"/>
</dbReference>
<sequence>MSHLTYFTESYPPYNYRDNYQLTGIAVDLLDAAVSKFETEFDPSQIQLVPWARGYKLTRIGKDTVLFSMTRTAYRESTFEWVGPISATRIVLFASKSRQLKITQQSQLKQYNIGVIRDDIGEQSLLALGVNKDQIHRAHNARYLVKMLELKRIDLWAYDELVGRWLIKHAGLNADDFEVVYTLKDSQLYYAFSKDSDPVLRQKLQQGIDQVKSTVQANGLTEYENIVSKYR</sequence>
<gene>
    <name evidence="2" type="ORF">TUM4630_22240</name>
</gene>
<proteinExistence type="predicted"/>
<accession>A0ABQ4PJ43</accession>
<keyword evidence="3" id="KW-1185">Reference proteome</keyword>
<protein>
    <submittedName>
        <fullName evidence="2">Amino acid ABC transporter substrate-binding protein</fullName>
    </submittedName>
</protein>
<name>A0ABQ4PJ43_9GAMM</name>
<dbReference type="PANTHER" id="PTHR38834:SF3">
    <property type="entry name" value="SOLUTE-BINDING PROTEIN FAMILY 3_N-TERMINAL DOMAIN-CONTAINING PROTEIN"/>
    <property type="match status" value="1"/>
</dbReference>
<dbReference type="PANTHER" id="PTHR38834">
    <property type="entry name" value="PERIPLASMIC SUBSTRATE BINDING PROTEIN FAMILY 3"/>
    <property type="match status" value="1"/>
</dbReference>
<evidence type="ECO:0000313" key="2">
    <source>
        <dbReference type="EMBL" id="GIU47681.1"/>
    </source>
</evidence>
<dbReference type="Gene3D" id="3.40.190.10">
    <property type="entry name" value="Periplasmic binding protein-like II"/>
    <property type="match status" value="2"/>
</dbReference>
<reference evidence="2 3" key="1">
    <citation type="submission" date="2021-05" db="EMBL/GenBank/DDBJ databases">
        <title>Molecular characterization for Shewanella algae harboring chromosomal blaOXA-55-like strains isolated from clinical and environment sample.</title>
        <authorList>
            <person name="Ohama Y."/>
            <person name="Aoki K."/>
            <person name="Harada S."/>
            <person name="Moriya K."/>
            <person name="Ishii Y."/>
            <person name="Tateda K."/>
        </authorList>
    </citation>
    <scope>NUCLEOTIDE SEQUENCE [LARGE SCALE GENOMIC DNA]</scope>
    <source>
        <strain evidence="2 3">LMG 23746</strain>
    </source>
</reference>
<dbReference type="Pfam" id="PF00497">
    <property type="entry name" value="SBP_bac_3"/>
    <property type="match status" value="1"/>
</dbReference>
<feature type="domain" description="Solute-binding protein family 3/N-terminal" evidence="1">
    <location>
        <begin position="8"/>
        <end position="215"/>
    </location>
</feature>
<evidence type="ECO:0000259" key="1">
    <source>
        <dbReference type="Pfam" id="PF00497"/>
    </source>
</evidence>
<comment type="caution">
    <text evidence="2">The sequence shown here is derived from an EMBL/GenBank/DDBJ whole genome shotgun (WGS) entry which is preliminary data.</text>
</comment>
<dbReference type="EMBL" id="BPFB01000024">
    <property type="protein sequence ID" value="GIU47681.1"/>
    <property type="molecule type" value="Genomic_DNA"/>
</dbReference>
<evidence type="ECO:0000313" key="3">
    <source>
        <dbReference type="Proteomes" id="UP000761574"/>
    </source>
</evidence>
<organism evidence="2 3">
    <name type="scientific">Shewanella algidipiscicola</name>
    <dbReference type="NCBI Taxonomy" id="614070"/>
    <lineage>
        <taxon>Bacteria</taxon>
        <taxon>Pseudomonadati</taxon>
        <taxon>Pseudomonadota</taxon>
        <taxon>Gammaproteobacteria</taxon>
        <taxon>Alteromonadales</taxon>
        <taxon>Shewanellaceae</taxon>
        <taxon>Shewanella</taxon>
    </lineage>
</organism>
<dbReference type="InterPro" id="IPR001638">
    <property type="entry name" value="Solute-binding_3/MltF_N"/>
</dbReference>